<protein>
    <submittedName>
        <fullName evidence="2">Ribosomal large subunit pseudouridine synthase A</fullName>
        <ecNumber evidence="2">5.4.99.28</ecNumber>
    </submittedName>
</protein>
<dbReference type="InterPro" id="IPR050188">
    <property type="entry name" value="RluA_PseudoU_synthase"/>
</dbReference>
<sequence length="569" mass="64990">MLESPPLFVIDIIMHASDLNFTRFIAAIDTLPLPERFTFPFCYTPHPLCVLAAQELQQHIETQHQWQHNFGLNNDDDTIGHMFGVLLVQNQQGELGYLSAFSGKVANQTHLPHFVPPVFDERNIDPTIKDQQTLVDIVTTKITAIKSNPNYIQLQQQYQQAQSQAELASESFRLQMIEQRKQRKLQRTAAEKSNDSEFMTQEFHRLARESAFDKHQQKLIRQQWTQTLTDISDKLQADTTALTLLKSEYDTLTALLQQQRYAQYQFLNQYGETKDLSALFGNTTPPQGAGDCAAVKLLQHAFKQHLTPLAMAKFWWGASPAAQIRKHKYFYEACKNKCEPILQHMLAGLNIDANPLLQNPAEGKELEIVYQDDAMVVINKPAEFLSVPGKTITDSVYSRMQAMFPNSDSPLIVHRLDMSTSGLIVIALTKYAHKALQKQFINRTAEKRYVALLDGIVKQDHGEIDLPMRVDLDDRPRQLVCYEHGKPALTKWQVIERKNGKTKVYYYPKTGRTHQLRIHSAHQNGMNMPIVGDDLYGQKANRLHLHAQYLGLTHPVSGEPMIFEVDADF</sequence>
<dbReference type="EC" id="5.4.99.28" evidence="2"/>
<evidence type="ECO:0000259" key="1">
    <source>
        <dbReference type="Pfam" id="PF00849"/>
    </source>
</evidence>
<dbReference type="GO" id="GO:0000455">
    <property type="term" value="P:enzyme-directed rRNA pseudouridine synthesis"/>
    <property type="evidence" value="ECO:0007669"/>
    <property type="project" value="TreeGrafter"/>
</dbReference>
<dbReference type="CDD" id="cd02869">
    <property type="entry name" value="PseudoU_synth_RluA_like"/>
    <property type="match status" value="1"/>
</dbReference>
<proteinExistence type="predicted"/>
<gene>
    <name evidence="2" type="primary">rluA_1</name>
    <name evidence="2" type="ORF">CZ814_01154</name>
</gene>
<dbReference type="Proteomes" id="UP000191116">
    <property type="component" value="Unassembled WGS sequence"/>
</dbReference>
<dbReference type="PROSITE" id="PS01129">
    <property type="entry name" value="PSI_RLU"/>
    <property type="match status" value="1"/>
</dbReference>
<dbReference type="Pfam" id="PF00849">
    <property type="entry name" value="PseudoU_synth_2"/>
    <property type="match status" value="1"/>
</dbReference>
<dbReference type="PANTHER" id="PTHR21600:SF89">
    <property type="entry name" value="RIBOSOMAL LARGE SUBUNIT PSEUDOURIDINE SYNTHASE A"/>
    <property type="match status" value="1"/>
</dbReference>
<evidence type="ECO:0000313" key="2">
    <source>
        <dbReference type="EMBL" id="SKA09744.1"/>
    </source>
</evidence>
<dbReference type="GO" id="GO:0003723">
    <property type="term" value="F:RNA binding"/>
    <property type="evidence" value="ECO:0007669"/>
    <property type="project" value="InterPro"/>
</dbReference>
<dbReference type="GO" id="GO:0160151">
    <property type="term" value="F:tRNA pseudouridine(32) synthase activity"/>
    <property type="evidence" value="ECO:0007669"/>
    <property type="project" value="UniProtKB-EC"/>
</dbReference>
<organism evidence="2 3">
    <name type="scientific">Photobacterium toruni</name>
    <dbReference type="NCBI Taxonomy" id="1935446"/>
    <lineage>
        <taxon>Bacteria</taxon>
        <taxon>Pseudomonadati</taxon>
        <taxon>Pseudomonadota</taxon>
        <taxon>Gammaproteobacteria</taxon>
        <taxon>Vibrionales</taxon>
        <taxon>Vibrionaceae</taxon>
        <taxon>Photobacterium</taxon>
    </lineage>
</organism>
<dbReference type="PANTHER" id="PTHR21600">
    <property type="entry name" value="MITOCHONDRIAL RNA PSEUDOURIDINE SYNTHASE"/>
    <property type="match status" value="1"/>
</dbReference>
<name>A0A1T4R173_9GAMM</name>
<reference evidence="2 3" key="1">
    <citation type="submission" date="2017-02" db="EMBL/GenBank/DDBJ databases">
        <authorList>
            <person name="Peterson S.W."/>
        </authorList>
    </citation>
    <scope>NUCLEOTIDE SEQUENCE [LARGE SCALE GENOMIC DNA]</scope>
    <source>
        <strain evidence="2 3">CECT 9189</strain>
    </source>
</reference>
<dbReference type="InterPro" id="IPR006224">
    <property type="entry name" value="PsdUridine_synth_RluA-like_CS"/>
</dbReference>
<accession>A0A1T4R173</accession>
<evidence type="ECO:0000313" key="3">
    <source>
        <dbReference type="Proteomes" id="UP000191116"/>
    </source>
</evidence>
<dbReference type="AlphaFoldDB" id="A0A1T4R173"/>
<feature type="domain" description="Pseudouridine synthase RsuA/RluA-like" evidence="1">
    <location>
        <begin position="375"/>
        <end position="522"/>
    </location>
</feature>
<dbReference type="InterPro" id="IPR006145">
    <property type="entry name" value="PsdUridine_synth_RsuA/RluA"/>
</dbReference>
<dbReference type="EMBL" id="FUWP01000004">
    <property type="protein sequence ID" value="SKA09744.1"/>
    <property type="molecule type" value="Genomic_DNA"/>
</dbReference>
<dbReference type="Gene3D" id="3.30.2350.10">
    <property type="entry name" value="Pseudouridine synthase"/>
    <property type="match status" value="1"/>
</dbReference>
<dbReference type="InterPro" id="IPR020103">
    <property type="entry name" value="PsdUridine_synth_cat_dom_sf"/>
</dbReference>
<keyword evidence="2" id="KW-0413">Isomerase</keyword>
<dbReference type="SUPFAM" id="SSF55120">
    <property type="entry name" value="Pseudouridine synthase"/>
    <property type="match status" value="1"/>
</dbReference>